<dbReference type="Proteomes" id="UP000198901">
    <property type="component" value="Unassembled WGS sequence"/>
</dbReference>
<dbReference type="AlphaFoldDB" id="A0A1G9PER1"/>
<feature type="signal peptide" evidence="1">
    <location>
        <begin position="1"/>
        <end position="19"/>
    </location>
</feature>
<keyword evidence="1" id="KW-0732">Signal</keyword>
<feature type="chain" id="PRO_5011575113" description="Big-1 domain-containing protein" evidence="1">
    <location>
        <begin position="20"/>
        <end position="164"/>
    </location>
</feature>
<dbReference type="OrthoDB" id="1493417at2"/>
<evidence type="ECO:0000313" key="2">
    <source>
        <dbReference type="EMBL" id="SDL96697.1"/>
    </source>
</evidence>
<accession>A0A1G9PER1</accession>
<gene>
    <name evidence="2" type="ORF">SAMN04488090_2131</name>
</gene>
<dbReference type="EMBL" id="FNGS01000004">
    <property type="protein sequence ID" value="SDL96697.1"/>
    <property type="molecule type" value="Genomic_DNA"/>
</dbReference>
<dbReference type="RefSeq" id="WP_093201560.1">
    <property type="nucleotide sequence ID" value="NZ_FNGS01000004.1"/>
</dbReference>
<dbReference type="STRING" id="563176.SAMN04488090_2131"/>
<protein>
    <recommendedName>
        <fullName evidence="4">Big-1 domain-containing protein</fullName>
    </recommendedName>
</protein>
<evidence type="ECO:0000313" key="3">
    <source>
        <dbReference type="Proteomes" id="UP000198901"/>
    </source>
</evidence>
<keyword evidence="3" id="KW-1185">Reference proteome</keyword>
<dbReference type="PROSITE" id="PS51257">
    <property type="entry name" value="PROKAR_LIPOPROTEIN"/>
    <property type="match status" value="1"/>
</dbReference>
<reference evidence="2 3" key="1">
    <citation type="submission" date="2016-10" db="EMBL/GenBank/DDBJ databases">
        <authorList>
            <person name="de Groot N.N."/>
        </authorList>
    </citation>
    <scope>NUCLEOTIDE SEQUENCE [LARGE SCALE GENOMIC DNA]</scope>
    <source>
        <strain evidence="2 3">DSM 21668</strain>
    </source>
</reference>
<proteinExistence type="predicted"/>
<organism evidence="2 3">
    <name type="scientific">Siphonobacter aquaeclarae</name>
    <dbReference type="NCBI Taxonomy" id="563176"/>
    <lineage>
        <taxon>Bacteria</taxon>
        <taxon>Pseudomonadati</taxon>
        <taxon>Bacteroidota</taxon>
        <taxon>Cytophagia</taxon>
        <taxon>Cytophagales</taxon>
        <taxon>Cytophagaceae</taxon>
        <taxon>Siphonobacter</taxon>
    </lineage>
</organism>
<evidence type="ECO:0008006" key="4">
    <source>
        <dbReference type="Google" id="ProtNLM"/>
    </source>
</evidence>
<name>A0A1G9PER1_9BACT</name>
<evidence type="ECO:0000256" key="1">
    <source>
        <dbReference type="SAM" id="SignalP"/>
    </source>
</evidence>
<sequence length="164" mass="17891">MKKILTSVSVLALISALYACEKKDDPFVPRVVAPVLVQILDAPYQSDFASEPAVAADSTKPVTLRARILKLDKTNILDNTKGIDSIPVPNLKISLTFRDGSPVSEGTTDAKGLVTITKTWSELGVTPKYTAPNLKYYKGQRVSLSWSGTYDQQDFTRLSAVTVK</sequence>